<reference evidence="2" key="1">
    <citation type="submission" date="2021-11" db="EMBL/GenBank/DDBJ databases">
        <title>Streptomyces corallinus and Kineosporia corallina sp. nov., two new coral-derived marine actinobacteria.</title>
        <authorList>
            <person name="Buangrab K."/>
            <person name="Sutthacheep M."/>
            <person name="Yeemin T."/>
            <person name="Harunari E."/>
            <person name="Igarashi Y."/>
            <person name="Sripreechasak P."/>
            <person name="Kanchanasin P."/>
            <person name="Tanasupawat S."/>
            <person name="Phongsopitanun W."/>
        </authorList>
    </citation>
    <scope>NUCLEOTIDE SEQUENCE</scope>
    <source>
        <strain evidence="2">JCM 31032</strain>
    </source>
</reference>
<accession>A0A9X1T4Q3</accession>
<dbReference type="AlphaFoldDB" id="A0A9X1T4Q3"/>
<keyword evidence="3" id="KW-1185">Reference proteome</keyword>
<feature type="region of interest" description="Disordered" evidence="1">
    <location>
        <begin position="397"/>
        <end position="431"/>
    </location>
</feature>
<evidence type="ECO:0000313" key="3">
    <source>
        <dbReference type="Proteomes" id="UP001138997"/>
    </source>
</evidence>
<protein>
    <submittedName>
        <fullName evidence="2">Uncharacterized protein</fullName>
    </submittedName>
</protein>
<gene>
    <name evidence="2" type="ORF">LR394_38930</name>
</gene>
<dbReference type="EMBL" id="JAJOMB010000036">
    <property type="protein sequence ID" value="MCD5316888.1"/>
    <property type="molecule type" value="Genomic_DNA"/>
</dbReference>
<organism evidence="2 3">
    <name type="scientific">Kineosporia babensis</name>
    <dbReference type="NCBI Taxonomy" id="499548"/>
    <lineage>
        <taxon>Bacteria</taxon>
        <taxon>Bacillati</taxon>
        <taxon>Actinomycetota</taxon>
        <taxon>Actinomycetes</taxon>
        <taxon>Kineosporiales</taxon>
        <taxon>Kineosporiaceae</taxon>
        <taxon>Kineosporia</taxon>
    </lineage>
</organism>
<evidence type="ECO:0000313" key="2">
    <source>
        <dbReference type="EMBL" id="MCD5316888.1"/>
    </source>
</evidence>
<evidence type="ECO:0000256" key="1">
    <source>
        <dbReference type="SAM" id="MobiDB-lite"/>
    </source>
</evidence>
<dbReference type="Proteomes" id="UP001138997">
    <property type="component" value="Unassembled WGS sequence"/>
</dbReference>
<sequence>MLCVQVLRSHGPGRIPFLGAVGVQRESARVREPPLAGKRVLRQAALGLPVPFTHSPGEKVMMKRSEHCRAPRLHAHSDIEVAHTFLVRLHRALESPDRLFVVDVTGDHLSVEEIALPELTVFTGRYLHHRISAVAARLEHGRGSTYLCAYSLRARQYAETLRPRLEALQWNIVHADVTGAQAAVPPCAPGEPGGFERNAQWLGSTIRERRVGALLKAWHWLGEEPHRPLPQACLRECLDALREPDIALHCLTWASQRALTLWQHLSSCAPENIIAGALLAAAQQQLEQHAQAQVTLAQIHMRREQRFQTPVAVEERTLGRQDAVRVEEDIVLAIVDQIINWDLAPVEVKDLVDFCLGPVTTASLFTTVCELSESGPFAQADSSVGNSPFELTEAGRAVQAGSDDAAVDAQTRRPKGKAATRDSHPQDPAGEVSAGVVAGWHLVTGVPPRPPADPQKAALDRVNLAHVLNGAHRRWPDLAQVVLHTSDQNYGHGFVLHDVTAADGRSLHQGLSPQDEQEIWQQITVFLESLDWDALVGEDQHGCATWAPDPHDSM</sequence>
<name>A0A9X1T4Q3_9ACTN</name>
<dbReference type="RefSeq" id="WP_231449740.1">
    <property type="nucleotide sequence ID" value="NZ_JAJOMB010000036.1"/>
</dbReference>
<comment type="caution">
    <text evidence="2">The sequence shown here is derived from an EMBL/GenBank/DDBJ whole genome shotgun (WGS) entry which is preliminary data.</text>
</comment>
<proteinExistence type="predicted"/>